<dbReference type="AlphaFoldDB" id="A0A645GZB0"/>
<comment type="caution">
    <text evidence="1">The sequence shown here is derived from an EMBL/GenBank/DDBJ whole genome shotgun (WGS) entry which is preliminary data.</text>
</comment>
<reference evidence="1" key="1">
    <citation type="submission" date="2019-08" db="EMBL/GenBank/DDBJ databases">
        <authorList>
            <person name="Kucharzyk K."/>
            <person name="Murdoch R.W."/>
            <person name="Higgins S."/>
            <person name="Loffler F."/>
        </authorList>
    </citation>
    <scope>NUCLEOTIDE SEQUENCE</scope>
</reference>
<sequence length="55" mass="6334">MGSHFFTLCSIKDQKPVYYLAIDQGLYDDFFRIVCFNPAVADIVRLDFHQGSLFA</sequence>
<organism evidence="1">
    <name type="scientific">bioreactor metagenome</name>
    <dbReference type="NCBI Taxonomy" id="1076179"/>
    <lineage>
        <taxon>unclassified sequences</taxon>
        <taxon>metagenomes</taxon>
        <taxon>ecological metagenomes</taxon>
    </lineage>
</organism>
<protein>
    <submittedName>
        <fullName evidence="1">Uncharacterized protein</fullName>
    </submittedName>
</protein>
<gene>
    <name evidence="1" type="ORF">SDC9_179050</name>
</gene>
<dbReference type="EMBL" id="VSSQ01083148">
    <property type="protein sequence ID" value="MPN31576.1"/>
    <property type="molecule type" value="Genomic_DNA"/>
</dbReference>
<accession>A0A645GZB0</accession>
<name>A0A645GZB0_9ZZZZ</name>
<proteinExistence type="predicted"/>
<evidence type="ECO:0000313" key="1">
    <source>
        <dbReference type="EMBL" id="MPN31576.1"/>
    </source>
</evidence>